<dbReference type="EMBL" id="HBGZ01033058">
    <property type="protein sequence ID" value="CAD9631941.1"/>
    <property type="molecule type" value="Transcribed_RNA"/>
</dbReference>
<proteinExistence type="predicted"/>
<feature type="compositionally biased region" description="Basic and acidic residues" evidence="1">
    <location>
        <begin position="48"/>
        <end position="58"/>
    </location>
</feature>
<evidence type="ECO:0000256" key="1">
    <source>
        <dbReference type="SAM" id="MobiDB-lite"/>
    </source>
</evidence>
<feature type="region of interest" description="Disordered" evidence="1">
    <location>
        <begin position="48"/>
        <end position="118"/>
    </location>
</feature>
<evidence type="ECO:0000313" key="2">
    <source>
        <dbReference type="EMBL" id="CAD9631941.1"/>
    </source>
</evidence>
<name>A0A7S2Q3R8_9STRA</name>
<organism evidence="2">
    <name type="scientific">Skeletonema marinoi</name>
    <dbReference type="NCBI Taxonomy" id="267567"/>
    <lineage>
        <taxon>Eukaryota</taxon>
        <taxon>Sar</taxon>
        <taxon>Stramenopiles</taxon>
        <taxon>Ochrophyta</taxon>
        <taxon>Bacillariophyta</taxon>
        <taxon>Coscinodiscophyceae</taxon>
        <taxon>Thalassiosirophycidae</taxon>
        <taxon>Thalassiosirales</taxon>
        <taxon>Skeletonemataceae</taxon>
        <taxon>Skeletonema</taxon>
        <taxon>Skeletonema marinoi-dohrnii complex</taxon>
    </lineage>
</organism>
<dbReference type="AlphaFoldDB" id="A0A7S2Q3R8"/>
<protein>
    <submittedName>
        <fullName evidence="2">Uncharacterized protein</fullName>
    </submittedName>
</protein>
<sequence>MGYFAFSERQSKWLRRLLPMNKRDESSIETTADGGWSAADTDVFETRPTDFTNQDHRSCSTTEMDGGDAGLPSSSLAVNKQAGRNEAKQTLPTTTKTQNTLSESTFSSPAGPSSSAVTVSPLADADVSISRQVSLAPRGAVFRYFGAADDDSALPVGIKTVHSTNVYLFNSGVHHNPSALTDNVPGVPPPSSDRFIPIDPPLLAPSSLETTASNSSSTVDSRCSSVDYIHSSSTYEVQSHLHPILRFLFILQS</sequence>
<reference evidence="2" key="1">
    <citation type="submission" date="2021-01" db="EMBL/GenBank/DDBJ databases">
        <authorList>
            <person name="Corre E."/>
            <person name="Pelletier E."/>
            <person name="Niang G."/>
            <person name="Scheremetjew M."/>
            <person name="Finn R."/>
            <person name="Kale V."/>
            <person name="Holt S."/>
            <person name="Cochrane G."/>
            <person name="Meng A."/>
            <person name="Brown T."/>
            <person name="Cohen L."/>
        </authorList>
    </citation>
    <scope>NUCLEOTIDE SEQUENCE</scope>
    <source>
        <strain evidence="2">SM1012Den-03</strain>
    </source>
</reference>
<accession>A0A7S2Q3R8</accession>
<feature type="compositionally biased region" description="Low complexity" evidence="1">
    <location>
        <begin position="88"/>
        <end position="118"/>
    </location>
</feature>
<gene>
    <name evidence="2" type="ORF">SMAR0320_LOCUS23664</name>
</gene>